<dbReference type="PANTHER" id="PTHR13145:SF0">
    <property type="entry name" value="E3 UBIQUITIN-PROTEIN LIGASE MARCHF6"/>
    <property type="match status" value="1"/>
</dbReference>
<accession>A0A9P7KLH6</accession>
<feature type="compositionally biased region" description="Acidic residues" evidence="10">
    <location>
        <begin position="509"/>
        <end position="534"/>
    </location>
</feature>
<keyword evidence="14" id="KW-1185">Reference proteome</keyword>
<keyword evidence="9 11" id="KW-0472">Membrane</keyword>
<feature type="region of interest" description="Disordered" evidence="10">
    <location>
        <begin position="482"/>
        <end position="534"/>
    </location>
</feature>
<feature type="region of interest" description="Disordered" evidence="10">
    <location>
        <begin position="1410"/>
        <end position="1438"/>
    </location>
</feature>
<dbReference type="GO" id="GO:0061630">
    <property type="term" value="F:ubiquitin protein ligase activity"/>
    <property type="evidence" value="ECO:0007669"/>
    <property type="project" value="UniProtKB-EC"/>
</dbReference>
<evidence type="ECO:0000256" key="10">
    <source>
        <dbReference type="SAM" id="MobiDB-lite"/>
    </source>
</evidence>
<feature type="transmembrane region" description="Helical" evidence="11">
    <location>
        <begin position="1236"/>
        <end position="1260"/>
    </location>
</feature>
<dbReference type="EC" id="2.3.2.27" evidence="4"/>
<feature type="transmembrane region" description="Helical" evidence="11">
    <location>
        <begin position="895"/>
        <end position="919"/>
    </location>
</feature>
<feature type="region of interest" description="Disordered" evidence="10">
    <location>
        <begin position="369"/>
        <end position="417"/>
    </location>
</feature>
<reference evidence="13" key="1">
    <citation type="submission" date="2021-02" db="EMBL/GenBank/DDBJ databases">
        <authorList>
            <person name="Nieuwenhuis M."/>
            <person name="Van De Peppel L.J.J."/>
        </authorList>
    </citation>
    <scope>NUCLEOTIDE SEQUENCE</scope>
    <source>
        <strain evidence="13">D49</strain>
    </source>
</reference>
<dbReference type="OrthoDB" id="264354at2759"/>
<evidence type="ECO:0000256" key="6">
    <source>
        <dbReference type="ARBA" id="ARBA00022692"/>
    </source>
</evidence>
<feature type="domain" description="E3 ubiquitin-protein ligase MARCHF6-like C-terminal" evidence="12">
    <location>
        <begin position="1226"/>
        <end position="1395"/>
    </location>
</feature>
<evidence type="ECO:0000256" key="8">
    <source>
        <dbReference type="ARBA" id="ARBA00022989"/>
    </source>
</evidence>
<dbReference type="EMBL" id="JABCKI010000016">
    <property type="protein sequence ID" value="KAG5654209.1"/>
    <property type="molecule type" value="Genomic_DNA"/>
</dbReference>
<comment type="caution">
    <text evidence="13">The sequence shown here is derived from an EMBL/GenBank/DDBJ whole genome shotgun (WGS) entry which is preliminary data.</text>
</comment>
<feature type="transmembrane region" description="Helical" evidence="11">
    <location>
        <begin position="1180"/>
        <end position="1200"/>
    </location>
</feature>
<comment type="catalytic activity">
    <reaction evidence="1">
        <text>S-ubiquitinyl-[E2 ubiquitin-conjugating enzyme]-L-cysteine + [acceptor protein]-L-lysine = [E2 ubiquitin-conjugating enzyme]-L-cysteine + N(6)-ubiquitinyl-[acceptor protein]-L-lysine.</text>
        <dbReference type="EC" id="2.3.2.27"/>
    </reaction>
</comment>
<feature type="transmembrane region" description="Helical" evidence="11">
    <location>
        <begin position="1326"/>
        <end position="1345"/>
    </location>
</feature>
<keyword evidence="6 11" id="KW-0812">Transmembrane</keyword>
<evidence type="ECO:0000256" key="11">
    <source>
        <dbReference type="SAM" id="Phobius"/>
    </source>
</evidence>
<feature type="transmembrane region" description="Helical" evidence="11">
    <location>
        <begin position="996"/>
        <end position="1014"/>
    </location>
</feature>
<evidence type="ECO:0000313" key="14">
    <source>
        <dbReference type="Proteomes" id="UP000717328"/>
    </source>
</evidence>
<reference evidence="13" key="2">
    <citation type="submission" date="2021-10" db="EMBL/GenBank/DDBJ databases">
        <title>Phylogenomics reveals ancestral predisposition of the termite-cultivated fungus Termitomyces towards a domesticated lifestyle.</title>
        <authorList>
            <person name="Auxier B."/>
            <person name="Grum-Grzhimaylo A."/>
            <person name="Cardenas M.E."/>
            <person name="Lodge J.D."/>
            <person name="Laessoe T."/>
            <person name="Pedersen O."/>
            <person name="Smith M.E."/>
            <person name="Kuyper T.W."/>
            <person name="Franco-Molano E.A."/>
            <person name="Baroni T.J."/>
            <person name="Aanen D.K."/>
        </authorList>
    </citation>
    <scope>NUCLEOTIDE SEQUENCE</scope>
    <source>
        <strain evidence="13">D49</strain>
    </source>
</reference>
<evidence type="ECO:0000256" key="2">
    <source>
        <dbReference type="ARBA" id="ARBA00004141"/>
    </source>
</evidence>
<feature type="transmembrane region" description="Helical" evidence="11">
    <location>
        <begin position="113"/>
        <end position="141"/>
    </location>
</feature>
<evidence type="ECO:0000256" key="1">
    <source>
        <dbReference type="ARBA" id="ARBA00000900"/>
    </source>
</evidence>
<feature type="compositionally biased region" description="Pro residues" evidence="10">
    <location>
        <begin position="402"/>
        <end position="411"/>
    </location>
</feature>
<keyword evidence="7" id="KW-0833">Ubl conjugation pathway</keyword>
<gene>
    <name evidence="13" type="ORF">H0H81_006242</name>
</gene>
<feature type="compositionally biased region" description="Basic and acidic residues" evidence="10">
    <location>
        <begin position="236"/>
        <end position="245"/>
    </location>
</feature>
<keyword evidence="8 11" id="KW-1133">Transmembrane helix</keyword>
<organism evidence="13 14">
    <name type="scientific">Sphagnurus paluster</name>
    <dbReference type="NCBI Taxonomy" id="117069"/>
    <lineage>
        <taxon>Eukaryota</taxon>
        <taxon>Fungi</taxon>
        <taxon>Dikarya</taxon>
        <taxon>Basidiomycota</taxon>
        <taxon>Agaricomycotina</taxon>
        <taxon>Agaricomycetes</taxon>
        <taxon>Agaricomycetidae</taxon>
        <taxon>Agaricales</taxon>
        <taxon>Tricholomatineae</taxon>
        <taxon>Lyophyllaceae</taxon>
        <taxon>Sphagnurus</taxon>
    </lineage>
</organism>
<protein>
    <recommendedName>
        <fullName evidence="4">RING-type E3 ubiquitin transferase</fullName>
        <ecNumber evidence="4">2.3.2.27</ecNumber>
    </recommendedName>
</protein>
<feature type="region of interest" description="Disordered" evidence="10">
    <location>
        <begin position="212"/>
        <end position="245"/>
    </location>
</feature>
<evidence type="ECO:0000256" key="5">
    <source>
        <dbReference type="ARBA" id="ARBA00022679"/>
    </source>
</evidence>
<feature type="transmembrane region" description="Helical" evidence="11">
    <location>
        <begin position="31"/>
        <end position="54"/>
    </location>
</feature>
<dbReference type="InterPro" id="IPR056521">
    <property type="entry name" value="MARCHF6-like_C"/>
</dbReference>
<feature type="transmembrane region" description="Helical" evidence="11">
    <location>
        <begin position="1137"/>
        <end position="1160"/>
    </location>
</feature>
<feature type="compositionally biased region" description="Basic and acidic residues" evidence="10">
    <location>
        <begin position="498"/>
        <end position="508"/>
    </location>
</feature>
<comment type="pathway">
    <text evidence="3">Protein modification; protein ubiquitination.</text>
</comment>
<keyword evidence="5" id="KW-0808">Transferase</keyword>
<feature type="transmembrane region" description="Helical" evidence="11">
    <location>
        <begin position="953"/>
        <end position="976"/>
    </location>
</feature>
<evidence type="ECO:0000256" key="3">
    <source>
        <dbReference type="ARBA" id="ARBA00004906"/>
    </source>
</evidence>
<feature type="transmembrane region" description="Helical" evidence="11">
    <location>
        <begin position="1280"/>
        <end position="1296"/>
    </location>
</feature>
<name>A0A9P7KLH6_9AGAR</name>
<evidence type="ECO:0000259" key="12">
    <source>
        <dbReference type="Pfam" id="PF23113"/>
    </source>
</evidence>
<evidence type="ECO:0000256" key="4">
    <source>
        <dbReference type="ARBA" id="ARBA00012483"/>
    </source>
</evidence>
<evidence type="ECO:0000256" key="7">
    <source>
        <dbReference type="ARBA" id="ARBA00022786"/>
    </source>
</evidence>
<feature type="transmembrane region" description="Helical" evidence="11">
    <location>
        <begin position="1365"/>
        <end position="1387"/>
    </location>
</feature>
<dbReference type="GO" id="GO:0036503">
    <property type="term" value="P:ERAD pathway"/>
    <property type="evidence" value="ECO:0007669"/>
    <property type="project" value="TreeGrafter"/>
</dbReference>
<proteinExistence type="predicted"/>
<evidence type="ECO:0000256" key="9">
    <source>
        <dbReference type="ARBA" id="ARBA00023136"/>
    </source>
</evidence>
<sequence>MQEADEQVYASDMPSTLPLVLLTRRLIQQTLYAIIFGIRGIVVATIWLGVLPWATVWTWRMYFSMGESTAWWISGRERPPNNNQESPFYYNIRPNKSVPVPQTFLGRLTSHPLWIALSADIFTGQIIASLIVLTFVAVFLLREWISQNARPGVFEDEEVLADDPPVRVEFPPPARQEGREVNPLDEALARRQIEAMRALDALRARDGVNGHLVGDQRLHGRSPLDLPRKKGKGKQGRKDRIDSDLRAATRRKLYAEHDDENEWDLDEDRLKRNSFSRRVITARMAGARRKAALAAIGGAPPLAAMPPLPVDPKFAFTFKATSSSGSGASTPASATLTSTSSTVFPPVTLLPPTATIPFSFEQIKSTVSPPTLQADVSGGADTEPSSSLNQDQSIRPYLRPSTHPPDPPPISTPDHATTELPSMAIYRAPEELQPEAGPSRLSDIPAVHIEDYVDSDGEQEISMKNYDTFFQKTPFLTVDAVPGAQTDDETDNDEAQDESWRNQYRENIEDTDNDDDEEDEAEAEEEEAAAAEMEDFEFEEWEAVEVEADEIPALLPADGNAGVAVPGEGVVGENPVPVAGAIPAELAEELEANVEDDMEGAMEAIGMRGPIYGVLQNAALMIFVLDTAIGLGIWIPFTVGKSTALLAMNPPRFLQILHLPIRAIRVITDPVVDTVVFFFLELVLPPFKRAVSMGALWLIGNSFGQATVDRIVMRTTKLGSNLANLGDRPLTQIFSWTSSTTPQPQPSAVTTPSLFATFLDRVADLAEPQFALLGMRVRVAWVQLRLAWLRLAIGQTPTDRTFAIILGYVVVGVIVAIYLNLLTVGNARTAGRAVRSAVRQQLLVLKVAAFIFIELVTFPLSCGMVLDLCTVWLFPEANLTSRAAFFLQAPLTATFYHWVAGTMFMYSFAVLLSGCRAVMRSGAMWFIKDPQDQNSHPIRDILDRPILTQLRKICVSGLLYSIVVACVVGSVAGLLLLGSKSVMPFRWKNRSPLSNVPVDLLFLHLVLPYTMHYFRPRRALKEFATVIWKALSKRLRLTSYFFGGRHPAEERSRRWKLFLKHDEPATVVDGTFRRVPATDNLALPRDMRATVAVTEFGVPINEEARQLMAQQDTEMEKAKRNISEDFMIVYIPPGFRYRLICFIALLWVIGAILLGVAVALPVLLGRRFFELFTPLSMHDGYSLIIGFYLLWGFYLIGSAIDRLDKRRQRTASSSGDRAHLPVLIVKRGLVWTAKSAYMALCLGAVIPTLISFVIDLYIILPVRFTIDPSMTPRIRVVDTWALGLLYVKIALHVTRIQPPNRISRGIQHIIANGWTKSDPMQATREVIGPVVGGLLGMIILPGAVFRAVQHFFPQMPVDDKFIFMHVYPGVFMFVGLIRSTIVMYSLLSSWSQSIRDKEFLVEMRLRNHEPEKEKKEKLTVPQDSKTEEVDRNAAEVGKEKENAVALAALNTEEYEP</sequence>
<evidence type="ECO:0000313" key="13">
    <source>
        <dbReference type="EMBL" id="KAG5654209.1"/>
    </source>
</evidence>
<dbReference type="Pfam" id="PF23113">
    <property type="entry name" value="MARCHF6_C"/>
    <property type="match status" value="1"/>
</dbReference>
<feature type="compositionally biased region" description="Acidic residues" evidence="10">
    <location>
        <begin position="486"/>
        <end position="497"/>
    </location>
</feature>
<dbReference type="PANTHER" id="PTHR13145">
    <property type="entry name" value="SSM4 PROTEIN"/>
    <property type="match status" value="1"/>
</dbReference>
<comment type="subcellular location">
    <subcellularLocation>
        <location evidence="2">Membrane</location>
        <topology evidence="2">Multi-pass membrane protein</topology>
    </subcellularLocation>
</comment>
<dbReference type="GO" id="GO:0005789">
    <property type="term" value="C:endoplasmic reticulum membrane"/>
    <property type="evidence" value="ECO:0007669"/>
    <property type="project" value="TreeGrafter"/>
</dbReference>
<feature type="compositionally biased region" description="Polar residues" evidence="10">
    <location>
        <begin position="383"/>
        <end position="393"/>
    </location>
</feature>
<dbReference type="Proteomes" id="UP000717328">
    <property type="component" value="Unassembled WGS sequence"/>
</dbReference>
<feature type="transmembrane region" description="Helical" evidence="11">
    <location>
        <begin position="802"/>
        <end position="822"/>
    </location>
</feature>
<feature type="transmembrane region" description="Helical" evidence="11">
    <location>
        <begin position="843"/>
        <end position="875"/>
    </location>
</feature>